<protein>
    <recommendedName>
        <fullName evidence="4">Secreted protein</fullName>
    </recommendedName>
</protein>
<sequence>MYVYWIFLSHRELAGTAHGTVFGMHSLCPTWILDAGVYRYLQKRQTENKYERKKSSSYFYTVPSTRTGKKCIQHISIPRRASRMELEGQGQSTSVGLSGTSS</sequence>
<proteinExistence type="predicted"/>
<dbReference type="Proteomes" id="UP001519460">
    <property type="component" value="Unassembled WGS sequence"/>
</dbReference>
<evidence type="ECO:0008006" key="4">
    <source>
        <dbReference type="Google" id="ProtNLM"/>
    </source>
</evidence>
<gene>
    <name evidence="2" type="ORF">BaRGS_00032355</name>
</gene>
<evidence type="ECO:0000313" key="3">
    <source>
        <dbReference type="Proteomes" id="UP001519460"/>
    </source>
</evidence>
<name>A0ABD0JP48_9CAEN</name>
<feature type="region of interest" description="Disordered" evidence="1">
    <location>
        <begin position="82"/>
        <end position="102"/>
    </location>
</feature>
<feature type="compositionally biased region" description="Polar residues" evidence="1">
    <location>
        <begin position="89"/>
        <end position="102"/>
    </location>
</feature>
<dbReference type="EMBL" id="JACVVK020000376">
    <property type="protein sequence ID" value="KAK7476430.1"/>
    <property type="molecule type" value="Genomic_DNA"/>
</dbReference>
<evidence type="ECO:0000256" key="1">
    <source>
        <dbReference type="SAM" id="MobiDB-lite"/>
    </source>
</evidence>
<accession>A0ABD0JP48</accession>
<evidence type="ECO:0000313" key="2">
    <source>
        <dbReference type="EMBL" id="KAK7476430.1"/>
    </source>
</evidence>
<organism evidence="2 3">
    <name type="scientific">Batillaria attramentaria</name>
    <dbReference type="NCBI Taxonomy" id="370345"/>
    <lineage>
        <taxon>Eukaryota</taxon>
        <taxon>Metazoa</taxon>
        <taxon>Spiralia</taxon>
        <taxon>Lophotrochozoa</taxon>
        <taxon>Mollusca</taxon>
        <taxon>Gastropoda</taxon>
        <taxon>Caenogastropoda</taxon>
        <taxon>Sorbeoconcha</taxon>
        <taxon>Cerithioidea</taxon>
        <taxon>Batillariidae</taxon>
        <taxon>Batillaria</taxon>
    </lineage>
</organism>
<keyword evidence="3" id="KW-1185">Reference proteome</keyword>
<dbReference type="AlphaFoldDB" id="A0ABD0JP48"/>
<comment type="caution">
    <text evidence="2">The sequence shown here is derived from an EMBL/GenBank/DDBJ whole genome shotgun (WGS) entry which is preliminary data.</text>
</comment>
<reference evidence="2 3" key="1">
    <citation type="journal article" date="2023" name="Sci. Data">
        <title>Genome assembly of the Korean intertidal mud-creeper Batillaria attramentaria.</title>
        <authorList>
            <person name="Patra A.K."/>
            <person name="Ho P.T."/>
            <person name="Jun S."/>
            <person name="Lee S.J."/>
            <person name="Kim Y."/>
            <person name="Won Y.J."/>
        </authorList>
    </citation>
    <scope>NUCLEOTIDE SEQUENCE [LARGE SCALE GENOMIC DNA]</scope>
    <source>
        <strain evidence="2">Wonlab-2016</strain>
    </source>
</reference>